<dbReference type="Proteomes" id="UP001150266">
    <property type="component" value="Unassembled WGS sequence"/>
</dbReference>
<protein>
    <recommendedName>
        <fullName evidence="3">F-box domain-containing protein</fullName>
    </recommendedName>
</protein>
<accession>A0A9W8ZYR4</accession>
<dbReference type="AlphaFoldDB" id="A0A9W8ZYR4"/>
<dbReference type="Gene3D" id="3.80.10.10">
    <property type="entry name" value="Ribonuclease Inhibitor"/>
    <property type="match status" value="1"/>
</dbReference>
<comment type="caution">
    <text evidence="1">The sequence shown here is derived from an EMBL/GenBank/DDBJ whole genome shotgun (WGS) entry which is preliminary data.</text>
</comment>
<gene>
    <name evidence="1" type="ORF">J3R30DRAFT_3554884</name>
</gene>
<dbReference type="EMBL" id="JAOTPV010000034">
    <property type="protein sequence ID" value="KAJ4468865.1"/>
    <property type="molecule type" value="Genomic_DNA"/>
</dbReference>
<dbReference type="InterPro" id="IPR036047">
    <property type="entry name" value="F-box-like_dom_sf"/>
</dbReference>
<name>A0A9W8ZYR4_9AGAR</name>
<evidence type="ECO:0008006" key="3">
    <source>
        <dbReference type="Google" id="ProtNLM"/>
    </source>
</evidence>
<evidence type="ECO:0000313" key="2">
    <source>
        <dbReference type="Proteomes" id="UP001150266"/>
    </source>
</evidence>
<organism evidence="1 2">
    <name type="scientific">Lentinula aciculospora</name>
    <dbReference type="NCBI Taxonomy" id="153920"/>
    <lineage>
        <taxon>Eukaryota</taxon>
        <taxon>Fungi</taxon>
        <taxon>Dikarya</taxon>
        <taxon>Basidiomycota</taxon>
        <taxon>Agaricomycotina</taxon>
        <taxon>Agaricomycetes</taxon>
        <taxon>Agaricomycetidae</taxon>
        <taxon>Agaricales</taxon>
        <taxon>Marasmiineae</taxon>
        <taxon>Omphalotaceae</taxon>
        <taxon>Lentinula</taxon>
    </lineage>
</organism>
<dbReference type="SUPFAM" id="SSF81383">
    <property type="entry name" value="F-box domain"/>
    <property type="match status" value="1"/>
</dbReference>
<keyword evidence="2" id="KW-1185">Reference proteome</keyword>
<proteinExistence type="predicted"/>
<dbReference type="InterPro" id="IPR032675">
    <property type="entry name" value="LRR_dom_sf"/>
</dbReference>
<dbReference type="OrthoDB" id="2788229at2759"/>
<evidence type="ECO:0000313" key="1">
    <source>
        <dbReference type="EMBL" id="KAJ4468865.1"/>
    </source>
</evidence>
<sequence>MDRPLSLELSGSTPIEIYELIIYHMNSASTLKNCSLTCRAWLQASWRNLFFRRRIVVDRTNFEAFLELIELDSRAVTIIRFIRSLHIEQGDSWLLYRSTGPRNPKPFQFDEYLPRLVGLVSVERLKLGWIRCDIGPSTISALRDNFARVSVLELKSTVLSSSEQFLAILSSFPSLSGLVLGGFAIIGLSEMQYTNDREQTLLLRDTSPVPPNLSDLSCNLAREETIFLFSWFTLRGVESIRKLNVTLIHESSNAVVSTYCRQFGSNLEELTISSGAVMLPKAFDLSPCVKLTTLGINVEFRSRSTIFDADVPLLDSFIPLINIFQTITSESLEEVRIWLRANGDMTKENYNQLDWDGLASVIERPQFKNLLRFSLFAFHKHSQTVKAVLKRRIPDSAHLASIIQVRSWGGLKRAHSDNC</sequence>
<reference evidence="1" key="1">
    <citation type="submission" date="2022-08" db="EMBL/GenBank/DDBJ databases">
        <title>A Global Phylogenomic Analysis of the Shiitake Genus Lentinula.</title>
        <authorList>
            <consortium name="DOE Joint Genome Institute"/>
            <person name="Sierra-Patev S."/>
            <person name="Min B."/>
            <person name="Naranjo-Ortiz M."/>
            <person name="Looney B."/>
            <person name="Konkel Z."/>
            <person name="Slot J.C."/>
            <person name="Sakamoto Y."/>
            <person name="Steenwyk J.L."/>
            <person name="Rokas A."/>
            <person name="Carro J."/>
            <person name="Camarero S."/>
            <person name="Ferreira P."/>
            <person name="Molpeceres G."/>
            <person name="Ruiz-Duenas F.J."/>
            <person name="Serrano A."/>
            <person name="Henrissat B."/>
            <person name="Drula E."/>
            <person name="Hughes K.W."/>
            <person name="Mata J.L."/>
            <person name="Ishikawa N.K."/>
            <person name="Vargas-Isla R."/>
            <person name="Ushijima S."/>
            <person name="Smith C.A."/>
            <person name="Ahrendt S."/>
            <person name="Andreopoulos W."/>
            <person name="He G."/>
            <person name="Labutti K."/>
            <person name="Lipzen A."/>
            <person name="Ng V."/>
            <person name="Riley R."/>
            <person name="Sandor L."/>
            <person name="Barry K."/>
            <person name="Martinez A.T."/>
            <person name="Xiao Y."/>
            <person name="Gibbons J.G."/>
            <person name="Terashima K."/>
            <person name="Grigoriev I.V."/>
            <person name="Hibbett D.S."/>
        </authorList>
    </citation>
    <scope>NUCLEOTIDE SEQUENCE</scope>
    <source>
        <strain evidence="1">JLM2183</strain>
    </source>
</reference>